<keyword evidence="9" id="KW-0472">Membrane</keyword>
<keyword evidence="3" id="KW-0343">GTPase activation</keyword>
<dbReference type="AlphaFoldDB" id="A0AAN8V0L2"/>
<dbReference type="GO" id="GO:0005886">
    <property type="term" value="C:plasma membrane"/>
    <property type="evidence" value="ECO:0007669"/>
    <property type="project" value="UniProtKB-SubCell"/>
</dbReference>
<keyword evidence="7" id="KW-0106">Calcium</keyword>
<comment type="subcellular location">
    <subcellularLocation>
        <location evidence="2">Cell membrane</location>
    </subcellularLocation>
    <subcellularLocation>
        <location evidence="1">Nucleus</location>
    </subcellularLocation>
</comment>
<dbReference type="PANTHER" id="PTHR45933:SF5">
    <property type="entry name" value="PROTEIN C2-DOMAIN ABA-RELATED 4"/>
    <property type="match status" value="1"/>
</dbReference>
<accession>A0AAN8V0L2</accession>
<evidence type="ECO:0000256" key="4">
    <source>
        <dbReference type="ARBA" id="ARBA00022475"/>
    </source>
</evidence>
<dbReference type="Proteomes" id="UP001370490">
    <property type="component" value="Unassembled WGS sequence"/>
</dbReference>
<dbReference type="Pfam" id="PF00168">
    <property type="entry name" value="C2"/>
    <property type="match status" value="1"/>
</dbReference>
<evidence type="ECO:0000259" key="12">
    <source>
        <dbReference type="PROSITE" id="PS50004"/>
    </source>
</evidence>
<evidence type="ECO:0000256" key="7">
    <source>
        <dbReference type="ARBA" id="ARBA00022837"/>
    </source>
</evidence>
<dbReference type="GO" id="GO:0009738">
    <property type="term" value="P:abscisic acid-activated signaling pathway"/>
    <property type="evidence" value="ECO:0007669"/>
    <property type="project" value="UniProtKB-KW"/>
</dbReference>
<evidence type="ECO:0000256" key="1">
    <source>
        <dbReference type="ARBA" id="ARBA00004123"/>
    </source>
</evidence>
<organism evidence="13 14">
    <name type="scientific">Dillenia turbinata</name>
    <dbReference type="NCBI Taxonomy" id="194707"/>
    <lineage>
        <taxon>Eukaryota</taxon>
        <taxon>Viridiplantae</taxon>
        <taxon>Streptophyta</taxon>
        <taxon>Embryophyta</taxon>
        <taxon>Tracheophyta</taxon>
        <taxon>Spermatophyta</taxon>
        <taxon>Magnoliopsida</taxon>
        <taxon>eudicotyledons</taxon>
        <taxon>Gunneridae</taxon>
        <taxon>Pentapetalae</taxon>
        <taxon>Dilleniales</taxon>
        <taxon>Dilleniaceae</taxon>
        <taxon>Dillenia</taxon>
    </lineage>
</organism>
<dbReference type="InterPro" id="IPR035892">
    <property type="entry name" value="C2_domain_sf"/>
</dbReference>
<evidence type="ECO:0000256" key="2">
    <source>
        <dbReference type="ARBA" id="ARBA00004236"/>
    </source>
</evidence>
<dbReference type="GO" id="GO:0008289">
    <property type="term" value="F:lipid binding"/>
    <property type="evidence" value="ECO:0007669"/>
    <property type="project" value="UniProtKB-KW"/>
</dbReference>
<evidence type="ECO:0000256" key="10">
    <source>
        <dbReference type="ARBA" id="ARBA00023242"/>
    </source>
</evidence>
<keyword evidence="6" id="KW-0479">Metal-binding</keyword>
<keyword evidence="4" id="KW-1003">Cell membrane</keyword>
<protein>
    <submittedName>
        <fullName evidence="13">C2 domain</fullName>
    </submittedName>
</protein>
<dbReference type="InterPro" id="IPR000008">
    <property type="entry name" value="C2_dom"/>
</dbReference>
<dbReference type="GO" id="GO:0005096">
    <property type="term" value="F:GTPase activator activity"/>
    <property type="evidence" value="ECO:0007669"/>
    <property type="project" value="UniProtKB-KW"/>
</dbReference>
<keyword evidence="14" id="KW-1185">Reference proteome</keyword>
<dbReference type="PANTHER" id="PTHR45933">
    <property type="entry name" value="PROTEIN C2-DOMAIN ABA-RELATED 4"/>
    <property type="match status" value="1"/>
</dbReference>
<gene>
    <name evidence="13" type="ORF">RJ641_011993</name>
</gene>
<reference evidence="13 14" key="1">
    <citation type="submission" date="2023-12" db="EMBL/GenBank/DDBJ databases">
        <title>A high-quality genome assembly for Dillenia turbinata (Dilleniales).</title>
        <authorList>
            <person name="Chanderbali A."/>
        </authorList>
    </citation>
    <scope>NUCLEOTIDE SEQUENCE [LARGE SCALE GENOMIC DNA]</scope>
    <source>
        <strain evidence="13">LSX21</strain>
        <tissue evidence="13">Leaf</tissue>
    </source>
</reference>
<keyword evidence="5" id="KW-0938">Abscisic acid signaling pathway</keyword>
<comment type="similarity">
    <text evidence="11">Belongs to the plant CAR protein family.</text>
</comment>
<evidence type="ECO:0000256" key="9">
    <source>
        <dbReference type="ARBA" id="ARBA00023136"/>
    </source>
</evidence>
<dbReference type="GO" id="GO:0046872">
    <property type="term" value="F:metal ion binding"/>
    <property type="evidence" value="ECO:0007669"/>
    <property type="project" value="UniProtKB-KW"/>
</dbReference>
<keyword evidence="8" id="KW-0446">Lipid-binding</keyword>
<evidence type="ECO:0000256" key="3">
    <source>
        <dbReference type="ARBA" id="ARBA00022468"/>
    </source>
</evidence>
<sequence length="133" mass="15168">MQKVKTKVVRNNVNPEWNDELTLAVVDLNHPVLLTVYDGDLFTRDDSMGDAEIDIKPYVEHLKMCVKGLDNDTTVCRLTPTRENCLAEDSIIVWKDGKLVQDMCLRLRNVERGEIHLQLEWITPPGSRGLHSA</sequence>
<dbReference type="SUPFAM" id="SSF49562">
    <property type="entry name" value="C2 domain (Calcium/lipid-binding domain, CaLB)"/>
    <property type="match status" value="1"/>
</dbReference>
<dbReference type="Gene3D" id="2.60.40.150">
    <property type="entry name" value="C2 domain"/>
    <property type="match status" value="1"/>
</dbReference>
<dbReference type="PROSITE" id="PS50004">
    <property type="entry name" value="C2"/>
    <property type="match status" value="1"/>
</dbReference>
<name>A0AAN8V0L2_9MAGN</name>
<evidence type="ECO:0000256" key="5">
    <source>
        <dbReference type="ARBA" id="ARBA00022682"/>
    </source>
</evidence>
<evidence type="ECO:0000313" key="14">
    <source>
        <dbReference type="Proteomes" id="UP001370490"/>
    </source>
</evidence>
<evidence type="ECO:0000256" key="8">
    <source>
        <dbReference type="ARBA" id="ARBA00023121"/>
    </source>
</evidence>
<proteinExistence type="inferred from homology"/>
<feature type="domain" description="C2" evidence="12">
    <location>
        <begin position="1"/>
        <end position="69"/>
    </location>
</feature>
<evidence type="ECO:0000256" key="11">
    <source>
        <dbReference type="ARBA" id="ARBA00024037"/>
    </source>
</evidence>
<dbReference type="InterPro" id="IPR044562">
    <property type="entry name" value="CAR1-11"/>
</dbReference>
<dbReference type="EMBL" id="JBAMMX010000019">
    <property type="protein sequence ID" value="KAK6921486.1"/>
    <property type="molecule type" value="Genomic_DNA"/>
</dbReference>
<evidence type="ECO:0000256" key="6">
    <source>
        <dbReference type="ARBA" id="ARBA00022723"/>
    </source>
</evidence>
<comment type="caution">
    <text evidence="13">The sequence shown here is derived from an EMBL/GenBank/DDBJ whole genome shotgun (WGS) entry which is preliminary data.</text>
</comment>
<dbReference type="GO" id="GO:0005634">
    <property type="term" value="C:nucleus"/>
    <property type="evidence" value="ECO:0007669"/>
    <property type="project" value="UniProtKB-SubCell"/>
</dbReference>
<keyword evidence="10" id="KW-0539">Nucleus</keyword>
<evidence type="ECO:0000313" key="13">
    <source>
        <dbReference type="EMBL" id="KAK6921486.1"/>
    </source>
</evidence>